<dbReference type="Proteomes" id="UP000632659">
    <property type="component" value="Unassembled WGS sequence"/>
</dbReference>
<keyword evidence="2" id="KW-1185">Reference proteome</keyword>
<protein>
    <submittedName>
        <fullName evidence="1">Uncharacterized protein</fullName>
    </submittedName>
</protein>
<dbReference type="RefSeq" id="WP_093989375.1">
    <property type="nucleotide sequence ID" value="NZ_FYDD01000004.1"/>
</dbReference>
<organism evidence="1 2">
    <name type="scientific">Massiliimalia timonensis</name>
    <dbReference type="NCBI Taxonomy" id="1987501"/>
    <lineage>
        <taxon>Bacteria</taxon>
        <taxon>Bacillati</taxon>
        <taxon>Bacillota</taxon>
        <taxon>Clostridia</taxon>
        <taxon>Eubacteriales</taxon>
        <taxon>Oscillospiraceae</taxon>
        <taxon>Massiliimalia</taxon>
    </lineage>
</organism>
<sequence length="203" mass="23443">MSSANETIRSWLKPQREERKQITISVKVEQLEYLDRLAKTFSSCSGENRTRQELIDTAIESYLKEALSVLQEENISLMELVPSQSPMKQDTVVLAAHPDGFERVFMGEKKWYYAPLRANRTPDLKYIALYLTKPEKRITHYAEIAENGFEYFEPEGKYIIHLKGNPIPLPHTIPLGSSNAAATRRPKYTTFEKLLSAREYKDL</sequence>
<dbReference type="EMBL" id="JACRTL010000002">
    <property type="protein sequence ID" value="MBC8610620.1"/>
    <property type="molecule type" value="Genomic_DNA"/>
</dbReference>
<evidence type="ECO:0000313" key="1">
    <source>
        <dbReference type="EMBL" id="MBC8610620.1"/>
    </source>
</evidence>
<proteinExistence type="predicted"/>
<accession>A0A8J6P784</accession>
<comment type="caution">
    <text evidence="1">The sequence shown here is derived from an EMBL/GenBank/DDBJ whole genome shotgun (WGS) entry which is preliminary data.</text>
</comment>
<gene>
    <name evidence="1" type="ORF">H8702_05715</name>
</gene>
<dbReference type="AlphaFoldDB" id="A0A8J6P784"/>
<reference evidence="1" key="1">
    <citation type="submission" date="2020-08" db="EMBL/GenBank/DDBJ databases">
        <title>Genome public.</title>
        <authorList>
            <person name="Liu C."/>
            <person name="Sun Q."/>
        </authorList>
    </citation>
    <scope>NUCLEOTIDE SEQUENCE</scope>
    <source>
        <strain evidence="1">NSJ-15</strain>
    </source>
</reference>
<name>A0A8J6P784_9FIRM</name>
<dbReference type="OrthoDB" id="2656488at2"/>
<evidence type="ECO:0000313" key="2">
    <source>
        <dbReference type="Proteomes" id="UP000632659"/>
    </source>
</evidence>